<dbReference type="Gene3D" id="3.80.10.10">
    <property type="entry name" value="Ribonuclease Inhibitor"/>
    <property type="match status" value="1"/>
</dbReference>
<protein>
    <submittedName>
        <fullName evidence="1">Uncharacterized protein</fullName>
    </submittedName>
</protein>
<dbReference type="OrthoDB" id="5847479at2"/>
<reference evidence="2" key="1">
    <citation type="submission" date="2010-11" db="EMBL/GenBank/DDBJ databases">
        <title>The complete genome of Mahella australiensis DSM 15567.</title>
        <authorList>
            <consortium name="US DOE Joint Genome Institute (JGI-PGF)"/>
            <person name="Lucas S."/>
            <person name="Copeland A."/>
            <person name="Lapidus A."/>
            <person name="Bruce D."/>
            <person name="Goodwin L."/>
            <person name="Pitluck S."/>
            <person name="Kyrpides N."/>
            <person name="Mavromatis K."/>
            <person name="Pagani I."/>
            <person name="Ivanova N."/>
            <person name="Teshima H."/>
            <person name="Brettin T."/>
            <person name="Detter J.C."/>
            <person name="Han C."/>
            <person name="Tapia R."/>
            <person name="Land M."/>
            <person name="Hauser L."/>
            <person name="Markowitz V."/>
            <person name="Cheng J.-F."/>
            <person name="Hugenholtz P."/>
            <person name="Woyke T."/>
            <person name="Wu D."/>
            <person name="Spring S."/>
            <person name="Pukall R."/>
            <person name="Steenblock K."/>
            <person name="Schneider S."/>
            <person name="Klenk H.-P."/>
            <person name="Eisen J.A."/>
        </authorList>
    </citation>
    <scope>NUCLEOTIDE SEQUENCE [LARGE SCALE GENOMIC DNA]</scope>
    <source>
        <strain evidence="2">DSM 15567 / CIP 107919 / 50-1 BON</strain>
    </source>
</reference>
<name>F3ZWV8_MAHA5</name>
<dbReference type="HOGENOM" id="CLU_409277_0_0_9"/>
<organism evidence="1 2">
    <name type="scientific">Mahella australiensis (strain DSM 15567 / CIP 107919 / 50-1 BON)</name>
    <dbReference type="NCBI Taxonomy" id="697281"/>
    <lineage>
        <taxon>Bacteria</taxon>
        <taxon>Bacillati</taxon>
        <taxon>Bacillota</taxon>
        <taxon>Clostridia</taxon>
        <taxon>Thermoanaerobacterales</taxon>
        <taxon>Thermoanaerobacterales Family IV. Incertae Sedis</taxon>
        <taxon>Mahella</taxon>
    </lineage>
</organism>
<dbReference type="EMBL" id="CP002360">
    <property type="protein sequence ID" value="AEE97580.1"/>
    <property type="molecule type" value="Genomic_DNA"/>
</dbReference>
<proteinExistence type="predicted"/>
<dbReference type="eggNOG" id="COG5492">
    <property type="taxonomic scope" value="Bacteria"/>
</dbReference>
<evidence type="ECO:0000313" key="1">
    <source>
        <dbReference type="EMBL" id="AEE97580.1"/>
    </source>
</evidence>
<dbReference type="Proteomes" id="UP000008457">
    <property type="component" value="Chromosome"/>
</dbReference>
<evidence type="ECO:0000313" key="2">
    <source>
        <dbReference type="Proteomes" id="UP000008457"/>
    </source>
</evidence>
<gene>
    <name evidence="1" type="ordered locus">Mahau_2417</name>
</gene>
<sequence length="671" mass="73007">MHFNRRKLLAYVLCITVLLSGMFFVEVRTTSAADPTMLYYAEGDVWIDTDGNEMTPEHARLWRYYVLNNGTGTVGLAWYLGDIVDGRIVGKVPASINGKPVSTMDSTFRMQPLEYAPVIPDTVTNMVYTFAGCTSLIEAPVIPDTVTNMSYTFYECTSLTELPAIPDKVIYMLYAFYDCTNITGIIKIPVGAISTSYFADSTLDRTTKPILLLYTSSQSSLANMIHLSNVTKRVVPSTSGYNKSLPQNIMDTDTRVTVDIESLTGVYELSTGEELNFTATVSNPDLQYKWVVQDLYDTNGETNYNASIDSTGKLKAFQDGFAAVGLMAKFPDNTEHVYGAKVVKITNGGNQPVTSGFVSIQPGDTLASWSDDYSMSGSLGQYFSLPHDGIIVSQNNPPSGDEQALYEPSIVTGNIVDKSVNYLKVGETASYQVANLNPADASYRFVARSMVQPASVSITDTGEVKAQSAGLSIILLVDSQNKLIDKLPIMVGENDVISPEEQEQLDNASLDPDDYSYMAIGDGEYDVIILGNIEPITTLDVDVPISINFVIDRNRLFKAPVIKLVSHCAAPLKVSINNVSTVGDSPSLVDPATYTDAGWLSLGEADTRSKIGLILNGVGLYRKSGLIGTIPSAFNGEKDLDLALSAKYGKSWGNMAGKNIQYNVELLIEMQ</sequence>
<dbReference type="STRING" id="697281.Mahau_2417"/>
<accession>F3ZWV8</accession>
<reference evidence="1 2" key="2">
    <citation type="journal article" date="2011" name="Stand. Genomic Sci.">
        <title>Complete genome sequence of Mahella australiensis type strain (50-1 BON).</title>
        <authorList>
            <person name="Sikorski J."/>
            <person name="Teshima H."/>
            <person name="Nolan M."/>
            <person name="Lucas S."/>
            <person name="Hammon N."/>
            <person name="Deshpande S."/>
            <person name="Cheng J.F."/>
            <person name="Pitluck S."/>
            <person name="Liolios K."/>
            <person name="Pagani I."/>
            <person name="Ivanova N."/>
            <person name="Huntemann M."/>
            <person name="Mavromatis K."/>
            <person name="Ovchinikova G."/>
            <person name="Pati A."/>
            <person name="Tapia R."/>
            <person name="Han C."/>
            <person name="Goodwin L."/>
            <person name="Chen A."/>
            <person name="Palaniappan K."/>
            <person name="Land M."/>
            <person name="Hauser L."/>
            <person name="Ngatchou-Djao O.D."/>
            <person name="Rohde M."/>
            <person name="Pukall R."/>
            <person name="Spring S."/>
            <person name="Abt B."/>
            <person name="Goker M."/>
            <person name="Detter J.C."/>
            <person name="Woyke T."/>
            <person name="Bristow J."/>
            <person name="Markowitz V."/>
            <person name="Hugenholtz P."/>
            <person name="Eisen J.A."/>
            <person name="Kyrpides N.C."/>
            <person name="Klenk H.P."/>
            <person name="Lapidus A."/>
        </authorList>
    </citation>
    <scope>NUCLEOTIDE SEQUENCE [LARGE SCALE GENOMIC DNA]</scope>
    <source>
        <strain evidence="2">DSM 15567 / CIP 107919 / 50-1 BON</strain>
    </source>
</reference>
<dbReference type="InterPro" id="IPR032675">
    <property type="entry name" value="LRR_dom_sf"/>
</dbReference>
<dbReference type="KEGG" id="mas:Mahau_2417"/>
<dbReference type="AlphaFoldDB" id="F3ZWV8"/>
<keyword evidence="2" id="KW-1185">Reference proteome</keyword>
<dbReference type="RefSeq" id="WP_013782006.1">
    <property type="nucleotide sequence ID" value="NC_015520.1"/>
</dbReference>